<feature type="non-terminal residue" evidence="1">
    <location>
        <position position="67"/>
    </location>
</feature>
<organism evidence="2">
    <name type="scientific">Serpula lacrymans var. lacrymans (strain S7.3)</name>
    <name type="common">Dry rot fungus</name>
    <dbReference type="NCBI Taxonomy" id="936435"/>
    <lineage>
        <taxon>Eukaryota</taxon>
        <taxon>Fungi</taxon>
        <taxon>Dikarya</taxon>
        <taxon>Basidiomycota</taxon>
        <taxon>Agaricomycotina</taxon>
        <taxon>Agaricomycetes</taxon>
        <taxon>Agaricomycetidae</taxon>
        <taxon>Boletales</taxon>
        <taxon>Coniophorineae</taxon>
        <taxon>Serpulaceae</taxon>
        <taxon>Serpula</taxon>
    </lineage>
</organism>
<reference evidence="2" key="1">
    <citation type="journal article" date="2011" name="Science">
        <title>The plant cell wall-decomposing machinery underlies the functional diversity of forest fungi.</title>
        <authorList>
            <person name="Eastwood D.C."/>
            <person name="Floudas D."/>
            <person name="Binder M."/>
            <person name="Majcherczyk A."/>
            <person name="Schneider P."/>
            <person name="Aerts A."/>
            <person name="Asiegbu F.O."/>
            <person name="Baker S.E."/>
            <person name="Barry K."/>
            <person name="Bendiksby M."/>
            <person name="Blumentritt M."/>
            <person name="Coutinho P.M."/>
            <person name="Cullen D."/>
            <person name="de Vries R.P."/>
            <person name="Gathman A."/>
            <person name="Goodell B."/>
            <person name="Henrissat B."/>
            <person name="Ihrmark K."/>
            <person name="Kauserud H."/>
            <person name="Kohler A."/>
            <person name="LaButti K."/>
            <person name="Lapidus A."/>
            <person name="Lavin J.L."/>
            <person name="Lee Y.-H."/>
            <person name="Lindquist E."/>
            <person name="Lilly W."/>
            <person name="Lucas S."/>
            <person name="Morin E."/>
            <person name="Murat C."/>
            <person name="Oguiza J.A."/>
            <person name="Park J."/>
            <person name="Pisabarro A.G."/>
            <person name="Riley R."/>
            <person name="Rosling A."/>
            <person name="Salamov A."/>
            <person name="Schmidt O."/>
            <person name="Schmutz J."/>
            <person name="Skrede I."/>
            <person name="Stenlid J."/>
            <person name="Wiebenga A."/>
            <person name="Xie X."/>
            <person name="Kuees U."/>
            <person name="Hibbett D.S."/>
            <person name="Hoffmeister D."/>
            <person name="Hoegberg N."/>
            <person name="Martin F."/>
            <person name="Grigoriev I.V."/>
            <person name="Watkinson S.C."/>
        </authorList>
    </citation>
    <scope>NUCLEOTIDE SEQUENCE [LARGE SCALE GENOMIC DNA]</scope>
    <source>
        <strain evidence="2">strain S7.3</strain>
    </source>
</reference>
<dbReference type="Proteomes" id="UP000008063">
    <property type="component" value="Unassembled WGS sequence"/>
</dbReference>
<dbReference type="AlphaFoldDB" id="F8Q325"/>
<protein>
    <submittedName>
        <fullName evidence="1">Uncharacterized protein</fullName>
    </submittedName>
</protein>
<dbReference type="HOGENOM" id="CLU_2819702_0_0_1"/>
<dbReference type="InParanoid" id="F8Q325"/>
<sequence length="67" mass="7924">MPRGEQETLECEWQERYIDMKPQGQFTRGVLYCCNVLATFLNRFTCACPSIIYLIEVMHGEFRVTAW</sequence>
<accession>F8Q325</accession>
<keyword evidence="2" id="KW-1185">Reference proteome</keyword>
<evidence type="ECO:0000313" key="1">
    <source>
        <dbReference type="EMBL" id="EGN97586.1"/>
    </source>
</evidence>
<evidence type="ECO:0000313" key="2">
    <source>
        <dbReference type="Proteomes" id="UP000008063"/>
    </source>
</evidence>
<name>F8Q325_SERL3</name>
<dbReference type="EMBL" id="GL945482">
    <property type="protein sequence ID" value="EGN97586.1"/>
    <property type="molecule type" value="Genomic_DNA"/>
</dbReference>
<gene>
    <name evidence="1" type="ORF">SERLA73DRAFT_139872</name>
</gene>
<proteinExistence type="predicted"/>